<sequence length="215" mass="24651">MPLVWIRPFEGRGRVALWEITEDLEDLQRAFRGSPADVAAYAAIHHPQKQREFLASRILIQTLIESVGETYHGIRKDSYDKPFLENTDSHFSLSHSLRFAAVVWHPAARVGLDIEPVSEKLSVVARKFLSENEWNHADHRLERLAVYWTAKEALYKLYGEKKLSFKGNIPIEPFADEAERIHGWIRTPEQSIRYALSVIRVEDCMLTVAAEGEGV</sequence>
<dbReference type="Pfam" id="PF01648">
    <property type="entry name" value="ACPS"/>
    <property type="match status" value="1"/>
</dbReference>
<evidence type="ECO:0000313" key="4">
    <source>
        <dbReference type="EMBL" id="PQA60725.1"/>
    </source>
</evidence>
<feature type="domain" description="4'-phosphopantetheinyl transferase" evidence="3">
    <location>
        <begin position="109"/>
        <end position="177"/>
    </location>
</feature>
<dbReference type="Proteomes" id="UP000239590">
    <property type="component" value="Unassembled WGS sequence"/>
</dbReference>
<dbReference type="RefSeq" id="WP_104713310.1">
    <property type="nucleotide sequence ID" value="NZ_PTRA01000001.1"/>
</dbReference>
<comment type="similarity">
    <text evidence="1">Belongs to the P-Pant transferase superfamily. Gsp/Sfp/HetI/AcpT family.</text>
</comment>
<dbReference type="SUPFAM" id="SSF56214">
    <property type="entry name" value="4'-phosphopantetheinyl transferase"/>
    <property type="match status" value="2"/>
</dbReference>
<name>A0A2S7ISP5_9BACT</name>
<gene>
    <name evidence="4" type="ORF">C5O19_14240</name>
</gene>
<dbReference type="Gene3D" id="3.90.470.20">
    <property type="entry name" value="4'-phosphopantetheinyl transferase domain"/>
    <property type="match status" value="2"/>
</dbReference>
<accession>A0A2S7ISP5</accession>
<protein>
    <submittedName>
        <fullName evidence="4">4-phosphopantetheinyl transferase</fullName>
    </submittedName>
</protein>
<dbReference type="OrthoDB" id="1190494at2"/>
<dbReference type="GO" id="GO:0019878">
    <property type="term" value="P:lysine biosynthetic process via aminoadipic acid"/>
    <property type="evidence" value="ECO:0007669"/>
    <property type="project" value="TreeGrafter"/>
</dbReference>
<evidence type="ECO:0000313" key="5">
    <source>
        <dbReference type="Proteomes" id="UP000239590"/>
    </source>
</evidence>
<proteinExistence type="inferred from homology"/>
<dbReference type="AlphaFoldDB" id="A0A2S7ISP5"/>
<dbReference type="InterPro" id="IPR037143">
    <property type="entry name" value="4-PPantetheinyl_Trfase_dom_sf"/>
</dbReference>
<dbReference type="InterPro" id="IPR050559">
    <property type="entry name" value="P-Pant_transferase_sf"/>
</dbReference>
<comment type="caution">
    <text evidence="4">The sequence shown here is derived from an EMBL/GenBank/DDBJ whole genome shotgun (WGS) entry which is preliminary data.</text>
</comment>
<dbReference type="InterPro" id="IPR008278">
    <property type="entry name" value="4-PPantetheinyl_Trfase_dom"/>
</dbReference>
<dbReference type="EMBL" id="PTRA01000001">
    <property type="protein sequence ID" value="PQA60725.1"/>
    <property type="molecule type" value="Genomic_DNA"/>
</dbReference>
<dbReference type="PANTHER" id="PTHR12215:SF15">
    <property type="entry name" value="4'-PHOSPHOPANTETHEINYL TRANSFERASE SUPERFAMILY-RELATED"/>
    <property type="match status" value="1"/>
</dbReference>
<dbReference type="GO" id="GO:0005829">
    <property type="term" value="C:cytosol"/>
    <property type="evidence" value="ECO:0007669"/>
    <property type="project" value="TreeGrafter"/>
</dbReference>
<evidence type="ECO:0000256" key="1">
    <source>
        <dbReference type="ARBA" id="ARBA00010990"/>
    </source>
</evidence>
<evidence type="ECO:0000259" key="3">
    <source>
        <dbReference type="Pfam" id="PF01648"/>
    </source>
</evidence>
<organism evidence="4 5">
    <name type="scientific">Siphonobacter curvatus</name>
    <dbReference type="NCBI Taxonomy" id="2094562"/>
    <lineage>
        <taxon>Bacteria</taxon>
        <taxon>Pseudomonadati</taxon>
        <taxon>Bacteroidota</taxon>
        <taxon>Cytophagia</taxon>
        <taxon>Cytophagales</taxon>
        <taxon>Cytophagaceae</taxon>
        <taxon>Siphonobacter</taxon>
    </lineage>
</organism>
<keyword evidence="5" id="KW-1185">Reference proteome</keyword>
<dbReference type="GO" id="GO:0000287">
    <property type="term" value="F:magnesium ion binding"/>
    <property type="evidence" value="ECO:0007669"/>
    <property type="project" value="InterPro"/>
</dbReference>
<dbReference type="GO" id="GO:0008897">
    <property type="term" value="F:holo-[acyl-carrier-protein] synthase activity"/>
    <property type="evidence" value="ECO:0007669"/>
    <property type="project" value="InterPro"/>
</dbReference>
<dbReference type="PANTHER" id="PTHR12215">
    <property type="entry name" value="PHOSPHOPANTETHEINE TRANSFERASE"/>
    <property type="match status" value="1"/>
</dbReference>
<reference evidence="5" key="1">
    <citation type="submission" date="2018-02" db="EMBL/GenBank/DDBJ databases">
        <title>Genome sequencing of Solimonas sp. HR-BB.</title>
        <authorList>
            <person name="Lee Y."/>
            <person name="Jeon C.O."/>
        </authorList>
    </citation>
    <scope>NUCLEOTIDE SEQUENCE [LARGE SCALE GENOMIC DNA]</scope>
    <source>
        <strain evidence="5">HR-U</strain>
    </source>
</reference>
<evidence type="ECO:0000256" key="2">
    <source>
        <dbReference type="ARBA" id="ARBA00022679"/>
    </source>
</evidence>
<keyword evidence="2 4" id="KW-0808">Transferase</keyword>